<dbReference type="RefSeq" id="WP_173205193.1">
    <property type="nucleotide sequence ID" value="NZ_CP053697.2"/>
</dbReference>
<dbReference type="EMBL" id="CP053697">
    <property type="protein sequence ID" value="QKE62800.1"/>
    <property type="molecule type" value="Genomic_DNA"/>
</dbReference>
<dbReference type="KEGG" id="pcam:HNE05_05305"/>
<name>A0A6M8FF78_9GAMM</name>
<feature type="region of interest" description="Disordered" evidence="1">
    <location>
        <begin position="26"/>
        <end position="46"/>
    </location>
</feature>
<keyword evidence="3" id="KW-1185">Reference proteome</keyword>
<sequence>MNIGICPNLAGDVTPGGNALRRFGEGGNTVRREGAQKSPKNSAEIAENPRGMGFQSFVAWILLSYKVNVSVSLVMFLATCQAALRASPVVL</sequence>
<evidence type="ECO:0000256" key="1">
    <source>
        <dbReference type="SAM" id="MobiDB-lite"/>
    </source>
</evidence>
<protein>
    <submittedName>
        <fullName evidence="2">Uncharacterized protein</fullName>
    </submittedName>
</protein>
<proteinExistence type="predicted"/>
<reference evidence="2" key="1">
    <citation type="submission" date="2020-07" db="EMBL/GenBank/DDBJ databases">
        <title>Nitrate ammonifying Pseudomonas campi sp. nov. isolated from German agricultural grassland.</title>
        <authorList>
            <person name="Timsy T."/>
            <person name="Ulrich A."/>
            <person name="Spanner T."/>
            <person name="Foesel B."/>
            <person name="Kolb S."/>
            <person name="Horn M.A."/>
            <person name="Behrendt U."/>
        </authorList>
    </citation>
    <scope>NUCLEOTIDE SEQUENCE</scope>
    <source>
        <strain evidence="2">S1-A32-2</strain>
    </source>
</reference>
<evidence type="ECO:0000313" key="3">
    <source>
        <dbReference type="Proteomes" id="UP000501379"/>
    </source>
</evidence>
<evidence type="ECO:0000313" key="2">
    <source>
        <dbReference type="EMBL" id="QKE62800.1"/>
    </source>
</evidence>
<dbReference type="AlphaFoldDB" id="A0A6M8FF78"/>
<organism evidence="2 3">
    <name type="scientific">Aquipseudomonas campi</name>
    <dbReference type="NCBI Taxonomy" id="2731681"/>
    <lineage>
        <taxon>Bacteria</taxon>
        <taxon>Pseudomonadati</taxon>
        <taxon>Pseudomonadota</taxon>
        <taxon>Gammaproteobacteria</taxon>
        <taxon>Pseudomonadales</taxon>
        <taxon>Pseudomonadaceae</taxon>
        <taxon>Aquipseudomonas</taxon>
    </lineage>
</organism>
<dbReference type="Proteomes" id="UP000501379">
    <property type="component" value="Chromosome"/>
</dbReference>
<gene>
    <name evidence="2" type="ORF">HNE05_05305</name>
</gene>
<accession>A0A6M8FF78</accession>